<feature type="non-terminal residue" evidence="3">
    <location>
        <position position="142"/>
    </location>
</feature>
<dbReference type="InterPro" id="IPR011635">
    <property type="entry name" value="CARDB"/>
</dbReference>
<keyword evidence="1" id="KW-0812">Transmembrane</keyword>
<name>A0A133UNL5_9EURY</name>
<reference evidence="3 4" key="1">
    <citation type="journal article" date="2016" name="Sci. Rep.">
        <title>Metabolic traits of an uncultured archaeal lineage -MSBL1- from brine pools of the Red Sea.</title>
        <authorList>
            <person name="Mwirichia R."/>
            <person name="Alam I."/>
            <person name="Rashid M."/>
            <person name="Vinu M."/>
            <person name="Ba-Alawi W."/>
            <person name="Anthony Kamau A."/>
            <person name="Kamanda Ngugi D."/>
            <person name="Goker M."/>
            <person name="Klenk H.P."/>
            <person name="Bajic V."/>
            <person name="Stingl U."/>
        </authorList>
    </citation>
    <scope>NUCLEOTIDE SEQUENCE [LARGE SCALE GENOMIC DNA]</scope>
    <source>
        <strain evidence="3">SCGC-AAA259I09</strain>
    </source>
</reference>
<dbReference type="EMBL" id="LHXR01000131">
    <property type="protein sequence ID" value="KXA95812.1"/>
    <property type="molecule type" value="Genomic_DNA"/>
</dbReference>
<organism evidence="3 4">
    <name type="scientific">candidate division MSBL1 archaeon SCGC-AAA259I09</name>
    <dbReference type="NCBI Taxonomy" id="1698267"/>
    <lineage>
        <taxon>Archaea</taxon>
        <taxon>Methanobacteriati</taxon>
        <taxon>Methanobacteriota</taxon>
        <taxon>candidate division MSBL1</taxon>
    </lineage>
</organism>
<protein>
    <recommendedName>
        <fullName evidence="2">CARDB domain-containing protein</fullName>
    </recommendedName>
</protein>
<proteinExistence type="predicted"/>
<keyword evidence="4" id="KW-1185">Reference proteome</keyword>
<evidence type="ECO:0000256" key="1">
    <source>
        <dbReference type="SAM" id="Phobius"/>
    </source>
</evidence>
<evidence type="ECO:0000259" key="2">
    <source>
        <dbReference type="Pfam" id="PF07705"/>
    </source>
</evidence>
<feature type="transmembrane region" description="Helical" evidence="1">
    <location>
        <begin position="14"/>
        <end position="36"/>
    </location>
</feature>
<dbReference type="Gene3D" id="2.60.40.10">
    <property type="entry name" value="Immunoglobulins"/>
    <property type="match status" value="1"/>
</dbReference>
<comment type="caution">
    <text evidence="3">The sequence shown here is derived from an EMBL/GenBank/DDBJ whole genome shotgun (WGS) entry which is preliminary data.</text>
</comment>
<gene>
    <name evidence="3" type="ORF">AKJ37_06555</name>
</gene>
<dbReference type="AlphaFoldDB" id="A0A133UNL5"/>
<keyword evidence="1" id="KW-0472">Membrane</keyword>
<feature type="domain" description="CARDB" evidence="2">
    <location>
        <begin position="56"/>
        <end position="127"/>
    </location>
</feature>
<keyword evidence="1" id="KW-1133">Transmembrane helix</keyword>
<dbReference type="Pfam" id="PF07705">
    <property type="entry name" value="CARDB"/>
    <property type="match status" value="1"/>
</dbReference>
<sequence>MEIDLLENSNGRNVVIVTLVIVLISAIAIFYLTTGINDWGLIIRREEKAGFELSNLTISPKTVHPGERVDVGLDVCNIGDLQGTHTVKLEINGKVKDSQAVTLDPGEESKITFSIMRSTAGEYDIKIGNLTSSFRIRKPEPV</sequence>
<accession>A0A133UNL5</accession>
<dbReference type="Proteomes" id="UP000070463">
    <property type="component" value="Unassembled WGS sequence"/>
</dbReference>
<evidence type="ECO:0000313" key="4">
    <source>
        <dbReference type="Proteomes" id="UP000070463"/>
    </source>
</evidence>
<evidence type="ECO:0000313" key="3">
    <source>
        <dbReference type="EMBL" id="KXA95812.1"/>
    </source>
</evidence>
<dbReference type="InterPro" id="IPR013783">
    <property type="entry name" value="Ig-like_fold"/>
</dbReference>